<proteinExistence type="predicted"/>
<organism evidence="1 2">
    <name type="scientific">Cohnella silvisoli</name>
    <dbReference type="NCBI Taxonomy" id="2873699"/>
    <lineage>
        <taxon>Bacteria</taxon>
        <taxon>Bacillati</taxon>
        <taxon>Bacillota</taxon>
        <taxon>Bacilli</taxon>
        <taxon>Bacillales</taxon>
        <taxon>Paenibacillaceae</taxon>
        <taxon>Cohnella</taxon>
    </lineage>
</organism>
<dbReference type="Proteomes" id="UP001493487">
    <property type="component" value="Unassembled WGS sequence"/>
</dbReference>
<evidence type="ECO:0000313" key="1">
    <source>
        <dbReference type="EMBL" id="MEQ4484473.1"/>
    </source>
</evidence>
<name>A0ABV1KWN0_9BACL</name>
<dbReference type="RefSeq" id="WP_232186923.1">
    <property type="nucleotide sequence ID" value="NZ_JAIOAP010000010.1"/>
</dbReference>
<dbReference type="Pfam" id="PF10720">
    <property type="entry name" value="DUF2515"/>
    <property type="match status" value="1"/>
</dbReference>
<comment type="caution">
    <text evidence="1">The sequence shown here is derived from an EMBL/GenBank/DDBJ whole genome shotgun (WGS) entry which is preliminary data.</text>
</comment>
<accession>A0ABV1KWN0</accession>
<keyword evidence="2" id="KW-1185">Reference proteome</keyword>
<protein>
    <submittedName>
        <fullName evidence="1">DUF2515 family protein</fullName>
    </submittedName>
</protein>
<gene>
    <name evidence="1" type="ORF">QJS35_18905</name>
</gene>
<sequence length="432" mass="49107">MENKAEKSSGAGLPNIFNMPWQLISGAAGKINGLWHSYRLTRRHTPLPLDEKLPRQLTSLFETSISSDHSFNGHSLHAEVQLCTDIRNETVKLNKNNITRTMAYWDIFKAHPELHWALLAHLVSRNGGWSMTDLKGQWLSHLLSDHLVASIFDMLEACNSLIFGDAYPQLRLYAESKRSGRNLTYLLPEFGVSSFMPPFWNNFWQDGNPVPLTEALIINEQSFIQSRVVEDDRYRRDVFSSLAFRSQPLMQLNQIIFPLWRAAKASRSMPMRLAGRVLENFENVQERIEFGKGLYGMLFGYPTVLHKAAAFAAQVAHTGSRADYWPHRFTSESKTEAGGKPEKSDLAAGRLLCSGWLSPSLSDAWPDKPIIPAKEKDWFGSLEALNYLKTIKLPRVIDMTHEHLLGQNKLQTAVLLERSFMNGARRRRTGRG</sequence>
<evidence type="ECO:0000313" key="2">
    <source>
        <dbReference type="Proteomes" id="UP001493487"/>
    </source>
</evidence>
<dbReference type="EMBL" id="JASKHM010000011">
    <property type="protein sequence ID" value="MEQ4484473.1"/>
    <property type="molecule type" value="Genomic_DNA"/>
</dbReference>
<reference evidence="1 2" key="1">
    <citation type="journal article" date="2023" name="Genome Announc.">
        <title>Pan-Genome Analyses of the Genus Cohnella and Proposal of the Novel Species Cohnella silvisoli sp. nov., Isolated from Forest Soil.</title>
        <authorList>
            <person name="Wang C."/>
            <person name="Mao L."/>
            <person name="Bao G."/>
            <person name="Zhu H."/>
        </authorList>
    </citation>
    <scope>NUCLEOTIDE SEQUENCE [LARGE SCALE GENOMIC DNA]</scope>
    <source>
        <strain evidence="1 2">NL03-T5-1</strain>
    </source>
</reference>
<dbReference type="InterPro" id="IPR019658">
    <property type="entry name" value="DUF2515"/>
</dbReference>